<dbReference type="EMBL" id="FQWZ01000001">
    <property type="protein sequence ID" value="SHG46039.1"/>
    <property type="molecule type" value="Genomic_DNA"/>
</dbReference>
<dbReference type="PANTHER" id="PTHR11066:SF34">
    <property type="entry name" value="ACYL-COENZYME A THIOESTERASE 8"/>
    <property type="match status" value="1"/>
</dbReference>
<keyword evidence="2" id="KW-0378">Hydrolase</keyword>
<name>A0A1M5K0N3_9GAMM</name>
<accession>A0A1M5K0N3</accession>
<dbReference type="GO" id="GO:0006637">
    <property type="term" value="P:acyl-CoA metabolic process"/>
    <property type="evidence" value="ECO:0007669"/>
    <property type="project" value="InterPro"/>
</dbReference>
<sequence length="298" mass="33649">MSDPCPAPTPSLWDGRALETLLPLVTIGPDRYASTASDDNFNRRLYGGQLLGQALLAAAQTVPEGRRAHMLQACFLRGAAIDQPLRFDVQRLLDGGRYSSRHVRVTQAAHAVLDAQVSFQVPSDPPQHRRTDGPDDVPGPEQLRDMVDLVRDGQHGFELRMVPLVEKHCVEMRPVDPERFVFQADASARQRFWLRLRDGLPEAPALHDAALAYLSDFLVTYCSYSPYTSMVDMRDFYVASLNHGLWFHENLRYDDWLLFDCQSPATGHGRGFAVVQIYDRQRRLVATATQQCTLGERR</sequence>
<organism evidence="6 7">
    <name type="scientific">Hydrocarboniphaga daqingensis</name>
    <dbReference type="NCBI Taxonomy" id="490188"/>
    <lineage>
        <taxon>Bacteria</taxon>
        <taxon>Pseudomonadati</taxon>
        <taxon>Pseudomonadota</taxon>
        <taxon>Gammaproteobacteria</taxon>
        <taxon>Nevskiales</taxon>
        <taxon>Nevskiaceae</taxon>
        <taxon>Hydrocarboniphaga</taxon>
    </lineage>
</organism>
<dbReference type="RefSeq" id="WP_175550075.1">
    <property type="nucleotide sequence ID" value="NZ_FQWZ01000001.1"/>
</dbReference>
<evidence type="ECO:0000259" key="5">
    <source>
        <dbReference type="Pfam" id="PF20789"/>
    </source>
</evidence>
<dbReference type="InterPro" id="IPR049449">
    <property type="entry name" value="TesB_ACOT8-like_N"/>
</dbReference>
<dbReference type="InterPro" id="IPR003703">
    <property type="entry name" value="Acyl_CoA_thio"/>
</dbReference>
<feature type="domain" description="Acyl-CoA thioesterase-like N-terminal HotDog" evidence="4">
    <location>
        <begin position="42"/>
        <end position="120"/>
    </location>
</feature>
<dbReference type="PANTHER" id="PTHR11066">
    <property type="entry name" value="ACYL-COA THIOESTERASE"/>
    <property type="match status" value="1"/>
</dbReference>
<evidence type="ECO:0000256" key="3">
    <source>
        <dbReference type="SAM" id="MobiDB-lite"/>
    </source>
</evidence>
<dbReference type="STRING" id="490188.SAMN04488068_0290"/>
<protein>
    <submittedName>
        <fullName evidence="6">Acyl-CoA thioesterase-2</fullName>
    </submittedName>
</protein>
<dbReference type="InterPro" id="IPR049450">
    <property type="entry name" value="ACOT8-like_C"/>
</dbReference>
<comment type="similarity">
    <text evidence="1">Belongs to the C/M/P thioester hydrolase family.</text>
</comment>
<dbReference type="GO" id="GO:0009062">
    <property type="term" value="P:fatty acid catabolic process"/>
    <property type="evidence" value="ECO:0007669"/>
    <property type="project" value="TreeGrafter"/>
</dbReference>
<evidence type="ECO:0000313" key="7">
    <source>
        <dbReference type="Proteomes" id="UP000199758"/>
    </source>
</evidence>
<dbReference type="SUPFAM" id="SSF54637">
    <property type="entry name" value="Thioesterase/thiol ester dehydrase-isomerase"/>
    <property type="match status" value="2"/>
</dbReference>
<keyword evidence="7" id="KW-1185">Reference proteome</keyword>
<dbReference type="InterPro" id="IPR042171">
    <property type="entry name" value="Acyl-CoA_hotdog"/>
</dbReference>
<dbReference type="InterPro" id="IPR029069">
    <property type="entry name" value="HotDog_dom_sf"/>
</dbReference>
<dbReference type="AlphaFoldDB" id="A0A1M5K0N3"/>
<gene>
    <name evidence="6" type="ORF">SAMN04488068_0290</name>
</gene>
<dbReference type="Pfam" id="PF20789">
    <property type="entry name" value="4HBT_3C"/>
    <property type="match status" value="1"/>
</dbReference>
<dbReference type="GO" id="GO:0047617">
    <property type="term" value="F:fatty acyl-CoA hydrolase activity"/>
    <property type="evidence" value="ECO:0007669"/>
    <property type="project" value="InterPro"/>
</dbReference>
<reference evidence="6 7" key="1">
    <citation type="submission" date="2016-11" db="EMBL/GenBank/DDBJ databases">
        <authorList>
            <person name="Jaros S."/>
            <person name="Januszkiewicz K."/>
            <person name="Wedrychowicz H."/>
        </authorList>
    </citation>
    <scope>NUCLEOTIDE SEQUENCE [LARGE SCALE GENOMIC DNA]</scope>
    <source>
        <strain evidence="6 7">CGMCC 1.7049</strain>
    </source>
</reference>
<dbReference type="Proteomes" id="UP000199758">
    <property type="component" value="Unassembled WGS sequence"/>
</dbReference>
<dbReference type="Pfam" id="PF13622">
    <property type="entry name" value="4HBT_3"/>
    <property type="match status" value="1"/>
</dbReference>
<feature type="region of interest" description="Disordered" evidence="3">
    <location>
        <begin position="120"/>
        <end position="140"/>
    </location>
</feature>
<evidence type="ECO:0000256" key="2">
    <source>
        <dbReference type="ARBA" id="ARBA00022801"/>
    </source>
</evidence>
<evidence type="ECO:0000259" key="4">
    <source>
        <dbReference type="Pfam" id="PF13622"/>
    </source>
</evidence>
<evidence type="ECO:0000256" key="1">
    <source>
        <dbReference type="ARBA" id="ARBA00006538"/>
    </source>
</evidence>
<evidence type="ECO:0000313" key="6">
    <source>
        <dbReference type="EMBL" id="SHG46039.1"/>
    </source>
</evidence>
<proteinExistence type="inferred from homology"/>
<dbReference type="CDD" id="cd03444">
    <property type="entry name" value="Thioesterase_II_repeat1"/>
    <property type="match status" value="1"/>
</dbReference>
<dbReference type="Gene3D" id="2.40.160.210">
    <property type="entry name" value="Acyl-CoA thioesterase, double hotdog domain"/>
    <property type="match status" value="1"/>
</dbReference>
<feature type="domain" description="Acyl-CoA thioesterase-like C-terminal" evidence="5">
    <location>
        <begin position="174"/>
        <end position="293"/>
    </location>
</feature>